<evidence type="ECO:0000313" key="3">
    <source>
        <dbReference type="Proteomes" id="UP000664731"/>
    </source>
</evidence>
<sequence length="218" mass="23915">MTAFDFAAAAPVLDPRLAQVLEYWLGSERPSNASALARQSLWFTKSEATDEEIRKRFGAVLLEALAGKLHAQAQHPLGWLALLIVLDQFTRNAYRGTAKAFAGDAQALALAQQGIDAGWDQDRAIPLAARIFCYLPLEHAEDAALQTHSVIAFEDLAAQAQEVGDAQVSRLLAGALDYAQRHQSVIEQFGRFPHRNRPLGRRSTADEMEYLSKPGSGF</sequence>
<comment type="caution">
    <text evidence="2">The sequence shown here is derived from an EMBL/GenBank/DDBJ whole genome shotgun (WGS) entry which is preliminary data.</text>
</comment>
<dbReference type="InterPro" id="IPR010323">
    <property type="entry name" value="DUF924"/>
</dbReference>
<name>A0A939KAG1_9BURK</name>
<accession>A0A939KAG1</accession>
<keyword evidence="3" id="KW-1185">Reference proteome</keyword>
<dbReference type="Pfam" id="PF06041">
    <property type="entry name" value="DUF924"/>
    <property type="match status" value="1"/>
</dbReference>
<dbReference type="InterPro" id="IPR011990">
    <property type="entry name" value="TPR-like_helical_dom_sf"/>
</dbReference>
<dbReference type="RefSeq" id="WP_207573847.1">
    <property type="nucleotide sequence ID" value="NZ_JAFNME010000001.1"/>
</dbReference>
<organism evidence="2 3">
    <name type="scientific">Comamonas denitrificans</name>
    <dbReference type="NCBI Taxonomy" id="117506"/>
    <lineage>
        <taxon>Bacteria</taxon>
        <taxon>Pseudomonadati</taxon>
        <taxon>Pseudomonadota</taxon>
        <taxon>Betaproteobacteria</taxon>
        <taxon>Burkholderiales</taxon>
        <taxon>Comamonadaceae</taxon>
        <taxon>Comamonas</taxon>
    </lineage>
</organism>
<dbReference type="EMBL" id="JAFNME010000001">
    <property type="protein sequence ID" value="MBO1248282.1"/>
    <property type="molecule type" value="Genomic_DNA"/>
</dbReference>
<reference evidence="2" key="1">
    <citation type="submission" date="2021-03" db="EMBL/GenBank/DDBJ databases">
        <title>Comamonas denitrificans.</title>
        <authorList>
            <person name="Finster K."/>
        </authorList>
    </citation>
    <scope>NUCLEOTIDE SEQUENCE</scope>
    <source>
        <strain evidence="2">MM2021_4</strain>
    </source>
</reference>
<protein>
    <submittedName>
        <fullName evidence="2">DUF924 domain-containing protein</fullName>
    </submittedName>
</protein>
<dbReference type="AlphaFoldDB" id="A0A939KAG1"/>
<dbReference type="Gene3D" id="1.25.40.10">
    <property type="entry name" value="Tetratricopeptide repeat domain"/>
    <property type="match status" value="1"/>
</dbReference>
<dbReference type="Proteomes" id="UP000664731">
    <property type="component" value="Unassembled WGS sequence"/>
</dbReference>
<dbReference type="Gene3D" id="1.20.58.320">
    <property type="entry name" value="TPR-like"/>
    <property type="match status" value="1"/>
</dbReference>
<dbReference type="SUPFAM" id="SSF48452">
    <property type="entry name" value="TPR-like"/>
    <property type="match status" value="1"/>
</dbReference>
<gene>
    <name evidence="2" type="ORF">J1777_00270</name>
</gene>
<evidence type="ECO:0000256" key="1">
    <source>
        <dbReference type="SAM" id="MobiDB-lite"/>
    </source>
</evidence>
<evidence type="ECO:0000313" key="2">
    <source>
        <dbReference type="EMBL" id="MBO1248282.1"/>
    </source>
</evidence>
<proteinExistence type="predicted"/>
<feature type="region of interest" description="Disordered" evidence="1">
    <location>
        <begin position="196"/>
        <end position="218"/>
    </location>
</feature>